<reference evidence="2 3" key="1">
    <citation type="submission" date="2012-08" db="EMBL/GenBank/DDBJ databases">
        <title>Oryza genome evolution.</title>
        <authorList>
            <person name="Wing R.A."/>
        </authorList>
    </citation>
    <scope>NUCLEOTIDE SEQUENCE</scope>
</reference>
<dbReference type="AlphaFoldDB" id="A0A0D9VPK7"/>
<keyword evidence="1" id="KW-0378">Hydrolase</keyword>
<keyword evidence="1" id="KW-0611">Plant defense</keyword>
<dbReference type="EC" id="3.2.2.22" evidence="1"/>
<evidence type="ECO:0000256" key="1">
    <source>
        <dbReference type="RuleBase" id="RU004915"/>
    </source>
</evidence>
<keyword evidence="1" id="KW-0800">Toxin</keyword>
<dbReference type="Proteomes" id="UP000032180">
    <property type="component" value="Chromosome 3"/>
</dbReference>
<dbReference type="GO" id="GO:0017148">
    <property type="term" value="P:negative regulation of translation"/>
    <property type="evidence" value="ECO:0007669"/>
    <property type="project" value="UniProtKB-KW"/>
</dbReference>
<dbReference type="InterPro" id="IPR016138">
    <property type="entry name" value="Ribosome_inactivat_prot_sub1"/>
</dbReference>
<reference evidence="3" key="2">
    <citation type="submission" date="2013-12" db="EMBL/GenBank/DDBJ databases">
        <authorList>
            <person name="Yu Y."/>
            <person name="Lee S."/>
            <person name="de Baynast K."/>
            <person name="Wissotski M."/>
            <person name="Liu L."/>
            <person name="Talag J."/>
            <person name="Goicoechea J."/>
            <person name="Angelova A."/>
            <person name="Jetty R."/>
            <person name="Kudrna D."/>
            <person name="Golser W."/>
            <person name="Rivera L."/>
            <person name="Zhang J."/>
            <person name="Wing R."/>
        </authorList>
    </citation>
    <scope>NUCLEOTIDE SEQUENCE</scope>
</reference>
<dbReference type="InterPro" id="IPR036041">
    <property type="entry name" value="Ribosome-inact_prot_sf"/>
</dbReference>
<dbReference type="Gene3D" id="3.40.420.10">
    <property type="entry name" value="Ricin (A subunit), domain 1"/>
    <property type="match status" value="1"/>
</dbReference>
<evidence type="ECO:0000313" key="2">
    <source>
        <dbReference type="EnsemblPlants" id="LPERR03G03450.1"/>
    </source>
</evidence>
<dbReference type="GO" id="GO:0090729">
    <property type="term" value="F:toxin activity"/>
    <property type="evidence" value="ECO:0007669"/>
    <property type="project" value="UniProtKB-KW"/>
</dbReference>
<dbReference type="HOGENOM" id="CLU_057606_0_0_1"/>
<evidence type="ECO:0000313" key="3">
    <source>
        <dbReference type="Proteomes" id="UP000032180"/>
    </source>
</evidence>
<protein>
    <recommendedName>
        <fullName evidence="1">rRNA N-glycosylase</fullName>
        <ecNumber evidence="1">3.2.2.22</ecNumber>
    </recommendedName>
</protein>
<dbReference type="SUPFAM" id="SSF56371">
    <property type="entry name" value="Ribosome inactivating proteins (RIP)"/>
    <property type="match status" value="1"/>
</dbReference>
<comment type="similarity">
    <text evidence="1">Belongs to the ribosome-inactivating protein family.</text>
</comment>
<proteinExistence type="inferred from homology"/>
<dbReference type="InterPro" id="IPR001574">
    <property type="entry name" value="Ribosome_inactivat_prot"/>
</dbReference>
<keyword evidence="1" id="KW-0652">Protein synthesis inhibitor</keyword>
<dbReference type="Pfam" id="PF00161">
    <property type="entry name" value="RIP"/>
    <property type="match status" value="1"/>
</dbReference>
<organism evidence="2 3">
    <name type="scientific">Leersia perrieri</name>
    <dbReference type="NCBI Taxonomy" id="77586"/>
    <lineage>
        <taxon>Eukaryota</taxon>
        <taxon>Viridiplantae</taxon>
        <taxon>Streptophyta</taxon>
        <taxon>Embryophyta</taxon>
        <taxon>Tracheophyta</taxon>
        <taxon>Spermatophyta</taxon>
        <taxon>Magnoliopsida</taxon>
        <taxon>Liliopsida</taxon>
        <taxon>Poales</taxon>
        <taxon>Poaceae</taxon>
        <taxon>BOP clade</taxon>
        <taxon>Oryzoideae</taxon>
        <taxon>Oryzeae</taxon>
        <taxon>Oryzinae</taxon>
        <taxon>Leersia</taxon>
    </lineage>
</organism>
<dbReference type="EnsemblPlants" id="LPERR03G03450.1">
    <property type="protein sequence ID" value="LPERR03G03450.1"/>
    <property type="gene ID" value="LPERR03G03450"/>
</dbReference>
<dbReference type="Gramene" id="LPERR03G03450.1">
    <property type="protein sequence ID" value="LPERR03G03450.1"/>
    <property type="gene ID" value="LPERR03G03450"/>
</dbReference>
<comment type="catalytic activity">
    <reaction evidence="1">
        <text>Endohydrolysis of the N-glycosidic bond at one specific adenosine on the 28S rRNA.</text>
        <dbReference type="EC" id="3.2.2.22"/>
    </reaction>
</comment>
<dbReference type="GO" id="GO:0030598">
    <property type="term" value="F:rRNA N-glycosylase activity"/>
    <property type="evidence" value="ECO:0007669"/>
    <property type="project" value="UniProtKB-EC"/>
</dbReference>
<reference evidence="2" key="3">
    <citation type="submission" date="2015-04" db="UniProtKB">
        <authorList>
            <consortium name="EnsemblPlants"/>
        </authorList>
    </citation>
    <scope>IDENTIFICATION</scope>
</reference>
<dbReference type="GO" id="GO:0006952">
    <property type="term" value="P:defense response"/>
    <property type="evidence" value="ECO:0007669"/>
    <property type="project" value="UniProtKB-KW"/>
</dbReference>
<sequence>MQNIPDKLDKINKAEAAANKKGIRIFNKKSGDSRVSDKLRPTRNSDPDQTVTLLYRWKDLYFKAFHVRGTWFRFNDAEEFLPPRDQVQYDMNERVGIQELPINSGYGSYGCIGQFETGRVGSRSFHNCHTSLLSARELHAQHRHGDLHLLLPVVGIAECIRFRKFQSWVASKLSSEDSTEEVIPGEVIPEAHSYDFRHWGDLSYAIFCQTAWGELTYHEICQI</sequence>
<keyword evidence="3" id="KW-1185">Reference proteome</keyword>
<name>A0A0D9VPK7_9ORYZ</name>
<accession>A0A0D9VPK7</accession>